<reference evidence="1 2" key="1">
    <citation type="submission" date="2016-10" db="EMBL/GenBank/DDBJ databases">
        <authorList>
            <person name="de Groot N.N."/>
        </authorList>
    </citation>
    <scope>NUCLEOTIDE SEQUENCE [LARGE SCALE GENOMIC DNA]</scope>
    <source>
        <strain evidence="1 2">ATCC BAA-466</strain>
    </source>
</reference>
<dbReference type="RefSeq" id="WP_090288918.1">
    <property type="nucleotide sequence ID" value="NZ_FNCK01000001.1"/>
</dbReference>
<protein>
    <recommendedName>
        <fullName evidence="3">Regulator of cell morphogenesis and NO signaling</fullName>
    </recommendedName>
</protein>
<organism evidence="1 2">
    <name type="scientific">Facklamia miroungae</name>
    <dbReference type="NCBI Taxonomy" id="120956"/>
    <lineage>
        <taxon>Bacteria</taxon>
        <taxon>Bacillati</taxon>
        <taxon>Bacillota</taxon>
        <taxon>Bacilli</taxon>
        <taxon>Lactobacillales</taxon>
        <taxon>Aerococcaceae</taxon>
        <taxon>Facklamia</taxon>
    </lineage>
</organism>
<keyword evidence="2" id="KW-1185">Reference proteome</keyword>
<evidence type="ECO:0000313" key="2">
    <source>
        <dbReference type="Proteomes" id="UP000199708"/>
    </source>
</evidence>
<sequence length="93" mass="10984">MKWKAFLLKNEDKLSTYLNAICKVHGSHHPEVYDVRANYEMILDNIDNEEKVGVLLEEMDDLSNHFEVPNDTCETYQAVYQDLARLYGLYQKR</sequence>
<dbReference type="OrthoDB" id="9797132at2"/>
<proteinExistence type="predicted"/>
<dbReference type="Proteomes" id="UP000199708">
    <property type="component" value="Unassembled WGS sequence"/>
</dbReference>
<evidence type="ECO:0008006" key="3">
    <source>
        <dbReference type="Google" id="ProtNLM"/>
    </source>
</evidence>
<accession>A0A1G7PDG8</accession>
<evidence type="ECO:0000313" key="1">
    <source>
        <dbReference type="EMBL" id="SDF84333.1"/>
    </source>
</evidence>
<dbReference type="EMBL" id="FNCK01000001">
    <property type="protein sequence ID" value="SDF84333.1"/>
    <property type="molecule type" value="Genomic_DNA"/>
</dbReference>
<name>A0A1G7PDG8_9LACT</name>
<gene>
    <name evidence="1" type="ORF">SAMN05421791_101215</name>
</gene>
<dbReference type="AlphaFoldDB" id="A0A1G7PDG8"/>
<dbReference type="STRING" id="120956.SAMN05421791_101215"/>